<evidence type="ECO:0000313" key="17">
    <source>
        <dbReference type="Proteomes" id="UP000501346"/>
    </source>
</evidence>
<evidence type="ECO:0000313" key="16">
    <source>
        <dbReference type="EMBL" id="QID82913.1"/>
    </source>
</evidence>
<keyword evidence="6" id="KW-0999">Mitochondrion inner membrane</keyword>
<proteinExistence type="inferred from homology"/>
<name>A0A6C1E1Z7_SACPS</name>
<sequence>MLSILRNSVRLNSRALRVVPSAANTLTSVQASRRLLTSYSSFLQKETKDDKPKSILTDDMLFKAGVDVDEKGQGKNEETSGEGGEDKNEPSSKSEKSRRKRQTSTDIKREKYANWFYIFSLSALTGTAIYMARDWEPQESEELKKDIDNGYTLSLMYKRFKARFNSMFTYFQEPPFPDLLPPPPPPPYQRPLTLVITLEDFLVHSEWSQKHGWRTAKRPGADYFLGYLSQYYEIVLFSSNYMMYSDKIAEKLDPIHAFVSYNLFKEHCVYKDGVHIKDLSKLNRDLSKVIIIDTDPNSYKLQPENAIPMEPWNGEADDKLVRLIPFLEYLATQQTKDVRPILNSFEDKKNLAEEFDHRVKKLKDKFYGDHKSGGNWAMTALGLGNSLGGSTKFPLDLIHEEGQKNYLMFMKMIEEEKEKIRIQQEQMGGQTFTLKDYVEGNLPSPEEQMKIQLEKQKEVDALFEEEKKKKKIAESKYFHVNPLLMYLRIYVCM</sequence>
<reference evidence="16 17" key="1">
    <citation type="journal article" date="2019" name="BMC Genomics">
        <title>Chromosome level assembly and comparative genome analysis confirm lager-brewing yeasts originated from a single hybridization.</title>
        <authorList>
            <person name="Salazar A.N."/>
            <person name="Gorter de Vries A.R."/>
            <person name="van den Broek M."/>
            <person name="Brouwers N."/>
            <person name="de la Torre Cortes P."/>
            <person name="Kuijpers N.G.A."/>
            <person name="Daran J.G."/>
            <person name="Abeel T."/>
        </authorList>
    </citation>
    <scope>NUCLEOTIDE SEQUENCE [LARGE SCALE GENOMIC DNA]</scope>
    <source>
        <strain evidence="16 17">CBS 1483</strain>
    </source>
</reference>
<dbReference type="InterPro" id="IPR050365">
    <property type="entry name" value="TIM50"/>
</dbReference>
<dbReference type="EMBL" id="CP048997">
    <property type="protein sequence ID" value="QID82913.1"/>
    <property type="molecule type" value="Genomic_DNA"/>
</dbReference>
<evidence type="ECO:0000256" key="7">
    <source>
        <dbReference type="ARBA" id="ARBA00022927"/>
    </source>
</evidence>
<dbReference type="PROSITE" id="PS50969">
    <property type="entry name" value="FCP1"/>
    <property type="match status" value="1"/>
</dbReference>
<keyword evidence="17" id="KW-1185">Reference proteome</keyword>
<dbReference type="Gene3D" id="3.40.50.1000">
    <property type="entry name" value="HAD superfamily/HAD-like"/>
    <property type="match status" value="1"/>
</dbReference>
<evidence type="ECO:0000256" key="10">
    <source>
        <dbReference type="ARBA" id="ARBA00023010"/>
    </source>
</evidence>
<dbReference type="InterPro" id="IPR036412">
    <property type="entry name" value="HAD-like_sf"/>
</dbReference>
<dbReference type="SUPFAM" id="SSF56784">
    <property type="entry name" value="HAD-like"/>
    <property type="match status" value="1"/>
</dbReference>
<dbReference type="InterPro" id="IPR004274">
    <property type="entry name" value="FCP1_dom"/>
</dbReference>
<dbReference type="FunFam" id="3.40.50.1000:FF:000019">
    <property type="entry name" value="Mitochondrial import inner membrane translocase subunit TIM50"/>
    <property type="match status" value="1"/>
</dbReference>
<evidence type="ECO:0000256" key="12">
    <source>
        <dbReference type="ARBA" id="ARBA00023136"/>
    </source>
</evidence>
<dbReference type="InterPro" id="IPR023214">
    <property type="entry name" value="HAD_sf"/>
</dbReference>
<keyword evidence="7 13" id="KW-0653">Protein transport</keyword>
<evidence type="ECO:0000256" key="1">
    <source>
        <dbReference type="ARBA" id="ARBA00004434"/>
    </source>
</evidence>
<feature type="domain" description="FCP1 homology" evidence="15">
    <location>
        <begin position="187"/>
        <end position="330"/>
    </location>
</feature>
<organism evidence="16 17">
    <name type="scientific">Saccharomyces pastorianus</name>
    <name type="common">Lager yeast</name>
    <name type="synonym">Saccharomyces cerevisiae x Saccharomyces eubayanus</name>
    <dbReference type="NCBI Taxonomy" id="27292"/>
    <lineage>
        <taxon>Eukaryota</taxon>
        <taxon>Fungi</taxon>
        <taxon>Dikarya</taxon>
        <taxon>Ascomycota</taxon>
        <taxon>Saccharomycotina</taxon>
        <taxon>Saccharomycetes</taxon>
        <taxon>Saccharomycetales</taxon>
        <taxon>Saccharomycetaceae</taxon>
        <taxon>Saccharomyces</taxon>
    </lineage>
</organism>
<dbReference type="PANTHER" id="PTHR12210">
    <property type="entry name" value="DULLARD PROTEIN PHOSPHATASE"/>
    <property type="match status" value="1"/>
</dbReference>
<evidence type="ECO:0000256" key="13">
    <source>
        <dbReference type="RuleBase" id="RU365079"/>
    </source>
</evidence>
<keyword evidence="11 13" id="KW-0496">Mitochondrion</keyword>
<dbReference type="OrthoDB" id="287041at2759"/>
<gene>
    <name evidence="16" type="primary">TIM50_1</name>
    <name evidence="16" type="ORF">GRS66_005346</name>
</gene>
<keyword evidence="8 13" id="KW-0809">Transit peptide</keyword>
<dbReference type="CDD" id="cd07521">
    <property type="entry name" value="HAD_FCP1-like"/>
    <property type="match status" value="1"/>
</dbReference>
<evidence type="ECO:0000256" key="3">
    <source>
        <dbReference type="ARBA" id="ARBA00020799"/>
    </source>
</evidence>
<evidence type="ECO:0000256" key="6">
    <source>
        <dbReference type="ARBA" id="ARBA00022792"/>
    </source>
</evidence>
<protein>
    <recommendedName>
        <fullName evidence="3 13">Mitochondrial import inner membrane translocase subunit TIM50</fullName>
    </recommendedName>
</protein>
<evidence type="ECO:0000259" key="15">
    <source>
        <dbReference type="PROSITE" id="PS50969"/>
    </source>
</evidence>
<dbReference type="Pfam" id="PF03031">
    <property type="entry name" value="NIF"/>
    <property type="match status" value="1"/>
</dbReference>
<evidence type="ECO:0000256" key="2">
    <source>
        <dbReference type="ARBA" id="ARBA00006344"/>
    </source>
</evidence>
<evidence type="ECO:0000256" key="11">
    <source>
        <dbReference type="ARBA" id="ARBA00023128"/>
    </source>
</evidence>
<feature type="region of interest" description="Disordered" evidence="14">
    <location>
        <begin position="67"/>
        <end position="105"/>
    </location>
</feature>
<dbReference type="Proteomes" id="UP000501346">
    <property type="component" value="Chromosome ScXVI"/>
</dbReference>
<evidence type="ECO:0000256" key="5">
    <source>
        <dbReference type="ARBA" id="ARBA00022692"/>
    </source>
</evidence>
<dbReference type="SMART" id="SM00577">
    <property type="entry name" value="CPDc"/>
    <property type="match status" value="1"/>
</dbReference>
<comment type="similarity">
    <text evidence="2 13">Belongs to the TIM50 family.</text>
</comment>
<comment type="subunit">
    <text evidence="13">Component of the TIM23 complex.</text>
</comment>
<keyword evidence="12" id="KW-0472">Membrane</keyword>
<dbReference type="GO" id="GO:0015031">
    <property type="term" value="P:protein transport"/>
    <property type="evidence" value="ECO:0007669"/>
    <property type="project" value="UniProtKB-KW"/>
</dbReference>
<evidence type="ECO:0000256" key="9">
    <source>
        <dbReference type="ARBA" id="ARBA00022989"/>
    </source>
</evidence>
<keyword evidence="4 13" id="KW-0813">Transport</keyword>
<keyword evidence="9" id="KW-1133">Transmembrane helix</keyword>
<keyword evidence="5" id="KW-0812">Transmembrane</keyword>
<dbReference type="AlphaFoldDB" id="A0A6C1E1Z7"/>
<evidence type="ECO:0000256" key="8">
    <source>
        <dbReference type="ARBA" id="ARBA00022946"/>
    </source>
</evidence>
<dbReference type="GO" id="GO:0005744">
    <property type="term" value="C:TIM23 mitochondrial import inner membrane translocase complex"/>
    <property type="evidence" value="ECO:0007669"/>
    <property type="project" value="UniProtKB-UniRule"/>
</dbReference>
<feature type="compositionally biased region" description="Basic and acidic residues" evidence="14">
    <location>
        <begin position="67"/>
        <end position="95"/>
    </location>
</feature>
<evidence type="ECO:0000256" key="14">
    <source>
        <dbReference type="SAM" id="MobiDB-lite"/>
    </source>
</evidence>
<keyword evidence="10 13" id="KW-0811">Translocation</keyword>
<evidence type="ECO:0000256" key="4">
    <source>
        <dbReference type="ARBA" id="ARBA00022448"/>
    </source>
</evidence>
<comment type="subcellular location">
    <subcellularLocation>
        <location evidence="1 13">Mitochondrion inner membrane</location>
        <topology evidence="1 13">Single-pass membrane protein</topology>
    </subcellularLocation>
</comment>
<comment type="function">
    <text evidence="13">Essential component of the TIM23 complex, a complex that mediates the translocation of transit peptide-containing proteins across the mitochondrial inner membrane.</text>
</comment>
<accession>A0A6C1E1Z7</accession>